<reference evidence="3" key="1">
    <citation type="journal article" date="2019" name="Curr. Biol.">
        <title>Genome Sequence of Striga asiatica Provides Insight into the Evolution of Plant Parasitism.</title>
        <authorList>
            <person name="Yoshida S."/>
            <person name="Kim S."/>
            <person name="Wafula E.K."/>
            <person name="Tanskanen J."/>
            <person name="Kim Y.M."/>
            <person name="Honaas L."/>
            <person name="Yang Z."/>
            <person name="Spallek T."/>
            <person name="Conn C.E."/>
            <person name="Ichihashi Y."/>
            <person name="Cheong K."/>
            <person name="Cui S."/>
            <person name="Der J.P."/>
            <person name="Gundlach H."/>
            <person name="Jiao Y."/>
            <person name="Hori C."/>
            <person name="Ishida J.K."/>
            <person name="Kasahara H."/>
            <person name="Kiba T."/>
            <person name="Kim M.S."/>
            <person name="Koo N."/>
            <person name="Laohavisit A."/>
            <person name="Lee Y.H."/>
            <person name="Lumba S."/>
            <person name="McCourt P."/>
            <person name="Mortimer J.C."/>
            <person name="Mutuku J.M."/>
            <person name="Nomura T."/>
            <person name="Sasaki-Sekimoto Y."/>
            <person name="Seto Y."/>
            <person name="Wang Y."/>
            <person name="Wakatake T."/>
            <person name="Sakakibara H."/>
            <person name="Demura T."/>
            <person name="Yamaguchi S."/>
            <person name="Yoneyama K."/>
            <person name="Manabe R.I."/>
            <person name="Nelson D.C."/>
            <person name="Schulman A.H."/>
            <person name="Timko M.P."/>
            <person name="dePamphilis C.W."/>
            <person name="Choi D."/>
            <person name="Shirasu K."/>
        </authorList>
    </citation>
    <scope>NUCLEOTIDE SEQUENCE [LARGE SCALE GENOMIC DNA]</scope>
    <source>
        <strain evidence="3">cv. UVA1</strain>
    </source>
</reference>
<dbReference type="AlphaFoldDB" id="A0A5A7P303"/>
<organism evidence="2 3">
    <name type="scientific">Striga asiatica</name>
    <name type="common">Asiatic witchweed</name>
    <name type="synonym">Buchnera asiatica</name>
    <dbReference type="NCBI Taxonomy" id="4170"/>
    <lineage>
        <taxon>Eukaryota</taxon>
        <taxon>Viridiplantae</taxon>
        <taxon>Streptophyta</taxon>
        <taxon>Embryophyta</taxon>
        <taxon>Tracheophyta</taxon>
        <taxon>Spermatophyta</taxon>
        <taxon>Magnoliopsida</taxon>
        <taxon>eudicotyledons</taxon>
        <taxon>Gunneridae</taxon>
        <taxon>Pentapetalae</taxon>
        <taxon>asterids</taxon>
        <taxon>lamiids</taxon>
        <taxon>Lamiales</taxon>
        <taxon>Orobanchaceae</taxon>
        <taxon>Buchnereae</taxon>
        <taxon>Striga</taxon>
    </lineage>
</organism>
<proteinExistence type="inferred from homology"/>
<dbReference type="Gene3D" id="3.20.80.10">
    <property type="entry name" value="Regulatory factor, effector binding domain"/>
    <property type="match status" value="1"/>
</dbReference>
<protein>
    <submittedName>
        <fullName evidence="2">SOUL heme-binding family protein</fullName>
    </submittedName>
</protein>
<dbReference type="InterPro" id="IPR018790">
    <property type="entry name" value="DUF2358"/>
</dbReference>
<sequence length="427" mass="48338">MATTHLPATILRPPTRRRHLTTAATSSFTPSPNYLHKTKFLAYRISECKNPKCAVRLRSVAQEESPTETSAAATDVGLRLVDFLYEDLPHLFDDRGIDRMAYDERVKFRDPITKHDTVSGYLFNIAMLRKLFSPDFQLHWVKQTGPYEITTRWTMVMKFILLPWNPELVFTGTSVMGINPETMKFCSHVDYWDSIENNDYFSVEGLLDVLKQLRFYKTPDLETPKYQILKRTANYETVTLQKNGYIAADYIAPSVRKYDPFIVVETNGDKLSGSSGFNAVAGYIFGKNSAAEKIAMTTPVFTEAFDPEISKVSIQIVIPPEKDINSLPAPDRTEIRLRKVKGGVAAVYKFSGRPAEEVVREMEKALRSNLERDGLKAKAGCLLARYNDPGRTWSFTMLSFRISPSLQTPDMQIATIGHQHSQVVQGP</sequence>
<dbReference type="PANTHER" id="PTHR11220">
    <property type="entry name" value="HEME-BINDING PROTEIN-RELATED"/>
    <property type="match status" value="1"/>
</dbReference>
<comment type="similarity">
    <text evidence="1">Belongs to the HEBP family.</text>
</comment>
<dbReference type="InterPro" id="IPR011256">
    <property type="entry name" value="Reg_factor_effector_dom_sf"/>
</dbReference>
<dbReference type="SUPFAM" id="SSF55136">
    <property type="entry name" value="Probable bacterial effector-binding domain"/>
    <property type="match status" value="1"/>
</dbReference>
<dbReference type="Pfam" id="PF10184">
    <property type="entry name" value="DUF2358"/>
    <property type="match status" value="1"/>
</dbReference>
<dbReference type="EMBL" id="BKCP01001558">
    <property type="protein sequence ID" value="GER27205.1"/>
    <property type="molecule type" value="Genomic_DNA"/>
</dbReference>
<name>A0A5A7P303_STRAF</name>
<comment type="caution">
    <text evidence="2">The sequence shown here is derived from an EMBL/GenBank/DDBJ whole genome shotgun (WGS) entry which is preliminary data.</text>
</comment>
<evidence type="ECO:0000256" key="1">
    <source>
        <dbReference type="ARBA" id="ARBA00009817"/>
    </source>
</evidence>
<gene>
    <name evidence="2" type="ORF">STAS_02888</name>
</gene>
<dbReference type="FunFam" id="3.20.80.10:FF:000008">
    <property type="entry name" value="SOUL heme-binding protein"/>
    <property type="match status" value="1"/>
</dbReference>
<dbReference type="InterPro" id="IPR006917">
    <property type="entry name" value="SOUL_heme-bd"/>
</dbReference>
<dbReference type="OrthoDB" id="44820at2759"/>
<dbReference type="Pfam" id="PF04832">
    <property type="entry name" value="SOUL"/>
    <property type="match status" value="1"/>
</dbReference>
<evidence type="ECO:0000313" key="3">
    <source>
        <dbReference type="Proteomes" id="UP000325081"/>
    </source>
</evidence>
<dbReference type="PANTHER" id="PTHR11220:SF50">
    <property type="entry name" value="SOUL HEME-BINDING FAMILY PROTEIN"/>
    <property type="match status" value="1"/>
</dbReference>
<dbReference type="Proteomes" id="UP000325081">
    <property type="component" value="Unassembled WGS sequence"/>
</dbReference>
<evidence type="ECO:0000313" key="2">
    <source>
        <dbReference type="EMBL" id="GER27205.1"/>
    </source>
</evidence>
<keyword evidence="3" id="KW-1185">Reference proteome</keyword>
<accession>A0A5A7P303</accession>